<dbReference type="InterPro" id="IPR050386">
    <property type="entry name" value="Glycosyl_hydrolase_5"/>
</dbReference>
<dbReference type="FunFam" id="3.20.20.80:FF:000033">
    <property type="entry name" value="Glucan 1,3-beta-glucosidase A"/>
    <property type="match status" value="1"/>
</dbReference>
<sequence length="449" mass="51945">MLLSSIALLMEAVVGFCSPVSKGEQKSGSETTNVQFLTERNQKRYFDYGSTEWNEPIRGVNLGGWLVLEPFITPSLFEVFRENDNSDEGIPVDEYHYTKALGPELAANRLEAHWQSWITEKDLTAIKSMGFNLVRIPIGYWAYETLSDDPYVSGHQEKYLDEAIEWASNNGLKVWVDLHGAAGSQNGFDNSGLRDSYKFQDEENLNVTRKVIHYLLDKYSRDEYVDTVIGVQLINEPLGPVLDMDKLKNDYYLENYNYLRQELGRDQIIVIHDAFQPLHYWDDFLTEDQGYWGVLVDHHHYQIFDSNQLNATFEDKLKLACSWGQDIVNESHWNVAGEFAAALTDCTKWVNGVGYKARYDGSYQKDNQGSFYIGSCENNEDFSSWSQDRKDQARHYLETQLNAFELRGGWILWTYKTENSIEWDAQKLAYNGVLPQPLDDRKFPNYCKK</sequence>
<dbReference type="Proteomes" id="UP000187013">
    <property type="component" value="Unassembled WGS sequence"/>
</dbReference>
<dbReference type="GO" id="GO:0071555">
    <property type="term" value="P:cell wall organization"/>
    <property type="evidence" value="ECO:0007669"/>
    <property type="project" value="UniProtKB-KW"/>
</dbReference>
<keyword evidence="6 10" id="KW-0326">Glycosidase</keyword>
<dbReference type="InterPro" id="IPR001547">
    <property type="entry name" value="Glyco_hydro_5"/>
</dbReference>
<feature type="domain" description="Glycoside hydrolase family 5" evidence="12">
    <location>
        <begin position="108"/>
        <end position="273"/>
    </location>
</feature>
<keyword evidence="7" id="KW-0961">Cell wall biogenesis/degradation</keyword>
<gene>
    <name evidence="13" type="ORF">ZYGR_0N06400</name>
</gene>
<evidence type="ECO:0000256" key="9">
    <source>
        <dbReference type="ARBA" id="ARBA00038929"/>
    </source>
</evidence>
<dbReference type="InterPro" id="IPR017853">
    <property type="entry name" value="GH"/>
</dbReference>
<evidence type="ECO:0000256" key="10">
    <source>
        <dbReference type="RuleBase" id="RU361153"/>
    </source>
</evidence>
<dbReference type="AlphaFoldDB" id="A0A1Q3A0V0"/>
<keyword evidence="5 10" id="KW-0378">Hydrolase</keyword>
<dbReference type="OMA" id="MDYHEYQ"/>
<feature type="chain" id="PRO_5010166518" description="glucan 1,3-beta-glucosidase" evidence="11">
    <location>
        <begin position="18"/>
        <end position="449"/>
    </location>
</feature>
<evidence type="ECO:0000256" key="3">
    <source>
        <dbReference type="ARBA" id="ARBA00022525"/>
    </source>
</evidence>
<dbReference type="EMBL" id="BDGX01000014">
    <property type="protein sequence ID" value="GAV49233.1"/>
    <property type="molecule type" value="Genomic_DNA"/>
</dbReference>
<organism evidence="13 14">
    <name type="scientific">Zygosaccharomyces rouxii</name>
    <dbReference type="NCBI Taxonomy" id="4956"/>
    <lineage>
        <taxon>Eukaryota</taxon>
        <taxon>Fungi</taxon>
        <taxon>Dikarya</taxon>
        <taxon>Ascomycota</taxon>
        <taxon>Saccharomycotina</taxon>
        <taxon>Saccharomycetes</taxon>
        <taxon>Saccharomycetales</taxon>
        <taxon>Saccharomycetaceae</taxon>
        <taxon>Zygosaccharomyces</taxon>
    </lineage>
</organism>
<dbReference type="GO" id="GO:0009277">
    <property type="term" value="C:fungal-type cell wall"/>
    <property type="evidence" value="ECO:0007669"/>
    <property type="project" value="UniProtKB-ARBA"/>
</dbReference>
<feature type="signal peptide" evidence="11">
    <location>
        <begin position="1"/>
        <end position="17"/>
    </location>
</feature>
<evidence type="ECO:0000313" key="14">
    <source>
        <dbReference type="Proteomes" id="UP000187013"/>
    </source>
</evidence>
<dbReference type="Pfam" id="PF00150">
    <property type="entry name" value="Cellulase"/>
    <property type="match status" value="1"/>
</dbReference>
<proteinExistence type="inferred from homology"/>
<dbReference type="OrthoDB" id="62120at2759"/>
<dbReference type="SUPFAM" id="SSF51445">
    <property type="entry name" value="(Trans)glycosidases"/>
    <property type="match status" value="1"/>
</dbReference>
<comment type="subcellular location">
    <subcellularLocation>
        <location evidence="1">Secreted</location>
    </subcellularLocation>
</comment>
<dbReference type="eggNOG" id="ENOG502QPYU">
    <property type="taxonomic scope" value="Eukaryota"/>
</dbReference>
<dbReference type="GO" id="GO:0009251">
    <property type="term" value="P:glucan catabolic process"/>
    <property type="evidence" value="ECO:0007669"/>
    <property type="project" value="TreeGrafter"/>
</dbReference>
<accession>A0A1Q3A0V0</accession>
<evidence type="ECO:0000256" key="4">
    <source>
        <dbReference type="ARBA" id="ARBA00022729"/>
    </source>
</evidence>
<evidence type="ECO:0000256" key="6">
    <source>
        <dbReference type="ARBA" id="ARBA00023295"/>
    </source>
</evidence>
<protein>
    <recommendedName>
        <fullName evidence="9">glucan 1,3-beta-glucosidase</fullName>
        <ecNumber evidence="9">3.2.1.58</ecNumber>
    </recommendedName>
</protein>
<dbReference type="Gene3D" id="3.20.20.80">
    <property type="entry name" value="Glycosidases"/>
    <property type="match status" value="1"/>
</dbReference>
<comment type="similarity">
    <text evidence="2 10">Belongs to the glycosyl hydrolase 5 (cellulase A) family.</text>
</comment>
<dbReference type="GO" id="GO:0004338">
    <property type="term" value="F:glucan exo-1,3-beta-glucosidase activity"/>
    <property type="evidence" value="ECO:0007669"/>
    <property type="project" value="UniProtKB-EC"/>
</dbReference>
<dbReference type="GO" id="GO:0009986">
    <property type="term" value="C:cell surface"/>
    <property type="evidence" value="ECO:0007669"/>
    <property type="project" value="TreeGrafter"/>
</dbReference>
<comment type="caution">
    <text evidence="13">The sequence shown here is derived from an EMBL/GenBank/DDBJ whole genome shotgun (WGS) entry which is preliminary data.</text>
</comment>
<dbReference type="PANTHER" id="PTHR31297:SF1">
    <property type="entry name" value="GLUCAN 1,3-BETA-GLUCOSIDASE I_II-RELATED"/>
    <property type="match status" value="1"/>
</dbReference>
<dbReference type="EC" id="3.2.1.58" evidence="9"/>
<comment type="catalytic activity">
    <reaction evidence="8">
        <text>Successive hydrolysis of beta-D-glucose units from the non-reducing ends of (1-&gt;3)-beta-D-glucans, releasing alpha-glucose.</text>
        <dbReference type="EC" id="3.2.1.58"/>
    </reaction>
</comment>
<evidence type="ECO:0000256" key="5">
    <source>
        <dbReference type="ARBA" id="ARBA00022801"/>
    </source>
</evidence>
<reference evidence="13 14" key="1">
    <citation type="submission" date="2016-08" db="EMBL/GenBank/DDBJ databases">
        <title>Draft genome sequence of allopolyploid Zygosaccharomyces rouxii.</title>
        <authorList>
            <person name="Watanabe J."/>
            <person name="Uehara K."/>
            <person name="Mogi Y."/>
            <person name="Tsukioka Y."/>
        </authorList>
    </citation>
    <scope>NUCLEOTIDE SEQUENCE [LARGE SCALE GENOMIC DNA]</scope>
    <source>
        <strain evidence="13 14">NBRC 110957</strain>
    </source>
</reference>
<name>A0A1Q3A0V0_ZYGRO</name>
<evidence type="ECO:0000256" key="11">
    <source>
        <dbReference type="SAM" id="SignalP"/>
    </source>
</evidence>
<evidence type="ECO:0000313" key="13">
    <source>
        <dbReference type="EMBL" id="GAV49233.1"/>
    </source>
</evidence>
<evidence type="ECO:0000256" key="2">
    <source>
        <dbReference type="ARBA" id="ARBA00005641"/>
    </source>
</evidence>
<dbReference type="InterPro" id="IPR018087">
    <property type="entry name" value="Glyco_hydro_5_CS"/>
</dbReference>
<keyword evidence="3" id="KW-0964">Secreted</keyword>
<evidence type="ECO:0000256" key="1">
    <source>
        <dbReference type="ARBA" id="ARBA00004613"/>
    </source>
</evidence>
<dbReference type="PROSITE" id="PS00659">
    <property type="entry name" value="GLYCOSYL_HYDROL_F5"/>
    <property type="match status" value="1"/>
</dbReference>
<evidence type="ECO:0000256" key="7">
    <source>
        <dbReference type="ARBA" id="ARBA00023316"/>
    </source>
</evidence>
<dbReference type="GO" id="GO:0005576">
    <property type="term" value="C:extracellular region"/>
    <property type="evidence" value="ECO:0007669"/>
    <property type="project" value="UniProtKB-SubCell"/>
</dbReference>
<evidence type="ECO:0000259" key="12">
    <source>
        <dbReference type="Pfam" id="PF00150"/>
    </source>
</evidence>
<evidence type="ECO:0000256" key="8">
    <source>
        <dbReference type="ARBA" id="ARBA00036824"/>
    </source>
</evidence>
<dbReference type="PANTHER" id="PTHR31297">
    <property type="entry name" value="GLUCAN ENDO-1,6-BETA-GLUCOSIDASE B"/>
    <property type="match status" value="1"/>
</dbReference>
<keyword evidence="4 11" id="KW-0732">Signal</keyword>